<dbReference type="PIRSF" id="PIRSF036990">
    <property type="entry name" value="UCP036990_CBS_BON"/>
    <property type="match status" value="1"/>
</dbReference>
<reference evidence="6" key="1">
    <citation type="journal article" date="2019" name="Int. J. Syst. Evol. Microbiol.">
        <title>The Global Catalogue of Microorganisms (GCM) 10K type strain sequencing project: providing services to taxonomists for standard genome sequencing and annotation.</title>
        <authorList>
            <consortium name="The Broad Institute Genomics Platform"/>
            <consortium name="The Broad Institute Genome Sequencing Center for Infectious Disease"/>
            <person name="Wu L."/>
            <person name="Ma J."/>
        </authorList>
    </citation>
    <scope>NUCLEOTIDE SEQUENCE [LARGE SCALE GENOMIC DNA]</scope>
    <source>
        <strain evidence="6">KCTC 52094</strain>
    </source>
</reference>
<evidence type="ECO:0000259" key="3">
    <source>
        <dbReference type="PROSITE" id="PS50914"/>
    </source>
</evidence>
<evidence type="ECO:0000256" key="2">
    <source>
        <dbReference type="PROSITE-ProRule" id="PRU00703"/>
    </source>
</evidence>
<dbReference type="Gene3D" id="3.10.580.10">
    <property type="entry name" value="CBS-domain"/>
    <property type="match status" value="1"/>
</dbReference>
<accession>A0ABV7G2N6</accession>
<dbReference type="SMART" id="SM00116">
    <property type="entry name" value="CBS"/>
    <property type="match status" value="2"/>
</dbReference>
<comment type="caution">
    <text evidence="5">The sequence shown here is derived from an EMBL/GenBank/DDBJ whole genome shotgun (WGS) entry which is preliminary data.</text>
</comment>
<protein>
    <submittedName>
        <fullName evidence="5">CBS domain-containing protein</fullName>
    </submittedName>
</protein>
<dbReference type="PROSITE" id="PS50914">
    <property type="entry name" value="BON"/>
    <property type="match status" value="1"/>
</dbReference>
<evidence type="ECO:0000259" key="4">
    <source>
        <dbReference type="PROSITE" id="PS51371"/>
    </source>
</evidence>
<dbReference type="InterPro" id="IPR051257">
    <property type="entry name" value="Diverse_CBS-Domain"/>
</dbReference>
<dbReference type="InterPro" id="IPR007055">
    <property type="entry name" value="BON_dom"/>
</dbReference>
<keyword evidence="1 2" id="KW-0129">CBS domain</keyword>
<dbReference type="InterPro" id="IPR017080">
    <property type="entry name" value="UCP036990_CBS_BON"/>
</dbReference>
<dbReference type="InterPro" id="IPR000644">
    <property type="entry name" value="CBS_dom"/>
</dbReference>
<evidence type="ECO:0000256" key="1">
    <source>
        <dbReference type="ARBA" id="ARBA00023122"/>
    </source>
</evidence>
<keyword evidence="6" id="KW-1185">Reference proteome</keyword>
<dbReference type="CDD" id="cd04586">
    <property type="entry name" value="CBS_pair_BON_assoc"/>
    <property type="match status" value="1"/>
</dbReference>
<dbReference type="PANTHER" id="PTHR43080">
    <property type="entry name" value="CBS DOMAIN-CONTAINING PROTEIN CBSX3, MITOCHONDRIAL"/>
    <property type="match status" value="1"/>
</dbReference>
<organism evidence="5 6">
    <name type="scientific">Teichococcus globiformis</name>
    <dbReference type="NCBI Taxonomy" id="2307229"/>
    <lineage>
        <taxon>Bacteria</taxon>
        <taxon>Pseudomonadati</taxon>
        <taxon>Pseudomonadota</taxon>
        <taxon>Alphaproteobacteria</taxon>
        <taxon>Acetobacterales</taxon>
        <taxon>Roseomonadaceae</taxon>
        <taxon>Roseomonas</taxon>
    </lineage>
</organism>
<dbReference type="Pfam" id="PF00571">
    <property type="entry name" value="CBS"/>
    <property type="match status" value="2"/>
</dbReference>
<proteinExistence type="predicted"/>
<dbReference type="RefSeq" id="WP_379598619.1">
    <property type="nucleotide sequence ID" value="NZ_JBHRTN010000018.1"/>
</dbReference>
<dbReference type="EMBL" id="JBHRTN010000018">
    <property type="protein sequence ID" value="MFC3126962.1"/>
    <property type="molecule type" value="Genomic_DNA"/>
</dbReference>
<dbReference type="Gene3D" id="3.30.1340.30">
    <property type="match status" value="1"/>
</dbReference>
<feature type="domain" description="CBS" evidence="4">
    <location>
        <begin position="10"/>
        <end position="68"/>
    </location>
</feature>
<dbReference type="SUPFAM" id="SSF54631">
    <property type="entry name" value="CBS-domain pair"/>
    <property type="match status" value="1"/>
</dbReference>
<sequence length="234" mass="25153">MSQPTARELMTSPVVTVPPETPVGAIAALLAERGISAVPVVAADGVLQGIVTEADLIRRLAGADKHAGGFFRSLFADNDRLARRYTDTHGRTAAEVMTARPVTVPPSATLAAIVDTLEEKNIRRVLVVEDGQLCGVVSRADLLRAIVKPPSAQEGAEVTDEKLRQAVLTAMKQEPWAETFYTLVEVHDGVVELHGFSRSPAVQRGLRVLASEVPGVKRVEDHTQPIPPYLFPAD</sequence>
<feature type="domain" description="CBS" evidence="4">
    <location>
        <begin position="97"/>
        <end position="154"/>
    </location>
</feature>
<feature type="domain" description="BON" evidence="3">
    <location>
        <begin position="159"/>
        <end position="227"/>
    </location>
</feature>
<dbReference type="Proteomes" id="UP001595593">
    <property type="component" value="Unassembled WGS sequence"/>
</dbReference>
<dbReference type="Pfam" id="PF04972">
    <property type="entry name" value="BON"/>
    <property type="match status" value="1"/>
</dbReference>
<evidence type="ECO:0000313" key="6">
    <source>
        <dbReference type="Proteomes" id="UP001595593"/>
    </source>
</evidence>
<name>A0ABV7G2N6_9PROT</name>
<dbReference type="PANTHER" id="PTHR43080:SF26">
    <property type="entry name" value="REGULATORY PROTEIN"/>
    <property type="match status" value="1"/>
</dbReference>
<dbReference type="InterPro" id="IPR046342">
    <property type="entry name" value="CBS_dom_sf"/>
</dbReference>
<dbReference type="PROSITE" id="PS51371">
    <property type="entry name" value="CBS"/>
    <property type="match status" value="2"/>
</dbReference>
<gene>
    <name evidence="5" type="ORF">ACFOD4_17990</name>
</gene>
<evidence type="ECO:0000313" key="5">
    <source>
        <dbReference type="EMBL" id="MFC3126962.1"/>
    </source>
</evidence>